<dbReference type="Pfam" id="PF05534">
    <property type="entry name" value="HicB"/>
    <property type="match status" value="1"/>
</dbReference>
<gene>
    <name evidence="2" type="ORF">FHR38_000771</name>
</gene>
<dbReference type="Gene3D" id="1.10.1220.10">
    <property type="entry name" value="Met repressor-like"/>
    <property type="match status" value="1"/>
</dbReference>
<feature type="region of interest" description="Disordered" evidence="1">
    <location>
        <begin position="78"/>
        <end position="114"/>
    </location>
</feature>
<dbReference type="Proteomes" id="UP000578819">
    <property type="component" value="Unassembled WGS sequence"/>
</dbReference>
<dbReference type="InterPro" id="IPR008651">
    <property type="entry name" value="Uncharacterised_HicB"/>
</dbReference>
<dbReference type="InterPro" id="IPR010985">
    <property type="entry name" value="Ribbon_hlx_hlx"/>
</dbReference>
<protein>
    <submittedName>
        <fullName evidence="2">Uncharacterized protein</fullName>
    </submittedName>
</protein>
<accession>A0A7W7SLK7</accession>
<keyword evidence="3" id="KW-1185">Reference proteome</keyword>
<organism evidence="2 3">
    <name type="scientific">Micromonospora polyrhachis</name>
    <dbReference type="NCBI Taxonomy" id="1282883"/>
    <lineage>
        <taxon>Bacteria</taxon>
        <taxon>Bacillati</taxon>
        <taxon>Actinomycetota</taxon>
        <taxon>Actinomycetes</taxon>
        <taxon>Micromonosporales</taxon>
        <taxon>Micromonosporaceae</taxon>
        <taxon>Micromonospora</taxon>
    </lineage>
</organism>
<comment type="caution">
    <text evidence="2">The sequence shown here is derived from an EMBL/GenBank/DDBJ whole genome shotgun (WGS) entry which is preliminary data.</text>
</comment>
<dbReference type="EMBL" id="JACHJW010000001">
    <property type="protein sequence ID" value="MBB4957038.1"/>
    <property type="molecule type" value="Genomic_DNA"/>
</dbReference>
<evidence type="ECO:0000313" key="3">
    <source>
        <dbReference type="Proteomes" id="UP000578819"/>
    </source>
</evidence>
<dbReference type="InterPro" id="IPR013321">
    <property type="entry name" value="Arc_rbn_hlx_hlx"/>
</dbReference>
<name>A0A7W7SLK7_9ACTN</name>
<proteinExistence type="predicted"/>
<evidence type="ECO:0000313" key="2">
    <source>
        <dbReference type="EMBL" id="MBB4957038.1"/>
    </source>
</evidence>
<reference evidence="2 3" key="1">
    <citation type="submission" date="2020-08" db="EMBL/GenBank/DDBJ databases">
        <title>Sequencing the genomes of 1000 actinobacteria strains.</title>
        <authorList>
            <person name="Klenk H.-P."/>
        </authorList>
    </citation>
    <scope>NUCLEOTIDE SEQUENCE [LARGE SCALE GENOMIC DNA]</scope>
    <source>
        <strain evidence="2 3">DSM 45886</strain>
    </source>
</reference>
<dbReference type="GO" id="GO:0006355">
    <property type="term" value="P:regulation of DNA-templated transcription"/>
    <property type="evidence" value="ECO:0007669"/>
    <property type="project" value="InterPro"/>
</dbReference>
<feature type="region of interest" description="Disordered" evidence="1">
    <location>
        <begin position="150"/>
        <end position="176"/>
    </location>
</feature>
<dbReference type="AlphaFoldDB" id="A0A7W7SLK7"/>
<dbReference type="RefSeq" id="WP_184532788.1">
    <property type="nucleotide sequence ID" value="NZ_JACHJW010000001.1"/>
</dbReference>
<dbReference type="SUPFAM" id="SSF47598">
    <property type="entry name" value="Ribbon-helix-helix"/>
    <property type="match status" value="1"/>
</dbReference>
<feature type="compositionally biased region" description="Pro residues" evidence="1">
    <location>
        <begin position="82"/>
        <end position="100"/>
    </location>
</feature>
<sequence>MDLLPYVELLRRELAVAAEAGGNEARALAERLTAPLESAIRLTLLEALSTATAEITRDLAPGSVHLRLQGRDPDFVVTPAPIDQPAPTEPEPNIPPPPMEEIPATGGDKGGTARINLRLPDDLKARVEEAAARERLSVNAWLVRAVADALSPPRPAHPGTERRASSHGQRFTGWAR</sequence>
<evidence type="ECO:0000256" key="1">
    <source>
        <dbReference type="SAM" id="MobiDB-lite"/>
    </source>
</evidence>